<dbReference type="EMBL" id="JAUIYO010000005">
    <property type="protein sequence ID" value="MFK2825786.1"/>
    <property type="molecule type" value="Genomic_DNA"/>
</dbReference>
<keyword evidence="3" id="KW-1185">Reference proteome</keyword>
<reference evidence="2 3" key="1">
    <citation type="submission" date="2023-07" db="EMBL/GenBank/DDBJ databases">
        <title>Bacillus lucianemedeirus sp. nov, a new species isolated from an immunobiological production facility.</title>
        <authorList>
            <person name="Costa L.V."/>
            <person name="Miranda R.V.S.L."/>
            <person name="Brandao M.L.L."/>
            <person name="Reis C.M.F."/>
            <person name="Frazao A.M."/>
            <person name="Cruz F.V."/>
            <person name="Baio P.V.P."/>
            <person name="Veras J.F.C."/>
            <person name="Ramos J.N."/>
            <person name="Vieira V."/>
        </authorList>
    </citation>
    <scope>NUCLEOTIDE SEQUENCE [LARGE SCALE GENOMIC DNA]</scope>
    <source>
        <strain evidence="2 3">B190/17</strain>
    </source>
</reference>
<keyword evidence="2" id="KW-0808">Transferase</keyword>
<dbReference type="Gene3D" id="3.40.630.30">
    <property type="match status" value="1"/>
</dbReference>
<dbReference type="InterPro" id="IPR039143">
    <property type="entry name" value="GNPNAT1-like"/>
</dbReference>
<dbReference type="InterPro" id="IPR000182">
    <property type="entry name" value="GNAT_dom"/>
</dbReference>
<protein>
    <submittedName>
        <fullName evidence="2">GNAT family N-acetyltransferase</fullName>
        <ecNumber evidence="2">2.3.1.-</ecNumber>
    </submittedName>
</protein>
<dbReference type="InterPro" id="IPR016181">
    <property type="entry name" value="Acyl_CoA_acyltransferase"/>
</dbReference>
<dbReference type="RefSeq" id="WP_404316648.1">
    <property type="nucleotide sequence ID" value="NZ_JAUIYO010000005.1"/>
</dbReference>
<proteinExistence type="predicted"/>
<dbReference type="PROSITE" id="PS51186">
    <property type="entry name" value="GNAT"/>
    <property type="match status" value="1"/>
</dbReference>
<sequence>MKVITVNNNQEREDAYDIRKRVFVGEQGVPLEIEIDEHEEAAAHFVLYDNEKPCGAGRFRIKDGLGKAERICVLPTYRGKGAGRLIMEAVEAHAKERDIPALKLDAQVHAIPFYERLGYEVISDEFIDAGIPHKTMKKTF</sequence>
<dbReference type="GO" id="GO:0016746">
    <property type="term" value="F:acyltransferase activity"/>
    <property type="evidence" value="ECO:0007669"/>
    <property type="project" value="UniProtKB-KW"/>
</dbReference>
<dbReference type="EC" id="2.3.1.-" evidence="2"/>
<dbReference type="PANTHER" id="PTHR13355">
    <property type="entry name" value="GLUCOSAMINE 6-PHOSPHATE N-ACETYLTRANSFERASE"/>
    <property type="match status" value="1"/>
</dbReference>
<evidence type="ECO:0000313" key="2">
    <source>
        <dbReference type="EMBL" id="MFK2825786.1"/>
    </source>
</evidence>
<comment type="caution">
    <text evidence="2">The sequence shown here is derived from an EMBL/GenBank/DDBJ whole genome shotgun (WGS) entry which is preliminary data.</text>
</comment>
<evidence type="ECO:0000313" key="3">
    <source>
        <dbReference type="Proteomes" id="UP001619911"/>
    </source>
</evidence>
<feature type="domain" description="N-acetyltransferase" evidence="1">
    <location>
        <begin position="1"/>
        <end position="140"/>
    </location>
</feature>
<evidence type="ECO:0000259" key="1">
    <source>
        <dbReference type="PROSITE" id="PS51186"/>
    </source>
</evidence>
<dbReference type="CDD" id="cd04301">
    <property type="entry name" value="NAT_SF"/>
    <property type="match status" value="1"/>
</dbReference>
<organism evidence="2 3">
    <name type="scientific">Bacillus lumedeiriae</name>
    <dbReference type="NCBI Taxonomy" id="3058829"/>
    <lineage>
        <taxon>Bacteria</taxon>
        <taxon>Bacillati</taxon>
        <taxon>Bacillota</taxon>
        <taxon>Bacilli</taxon>
        <taxon>Bacillales</taxon>
        <taxon>Bacillaceae</taxon>
        <taxon>Bacillus</taxon>
    </lineage>
</organism>
<name>A0ABW8IAV2_9BACI</name>
<dbReference type="Pfam" id="PF13673">
    <property type="entry name" value="Acetyltransf_10"/>
    <property type="match status" value="1"/>
</dbReference>
<gene>
    <name evidence="2" type="ORF">QYG89_08900</name>
</gene>
<dbReference type="SUPFAM" id="SSF55729">
    <property type="entry name" value="Acyl-CoA N-acyltransferases (Nat)"/>
    <property type="match status" value="1"/>
</dbReference>
<accession>A0ABW8IAV2</accession>
<dbReference type="PANTHER" id="PTHR13355:SF11">
    <property type="entry name" value="GLUCOSAMINE 6-PHOSPHATE N-ACETYLTRANSFERASE"/>
    <property type="match status" value="1"/>
</dbReference>
<keyword evidence="2" id="KW-0012">Acyltransferase</keyword>
<dbReference type="Proteomes" id="UP001619911">
    <property type="component" value="Unassembled WGS sequence"/>
</dbReference>